<proteinExistence type="predicted"/>
<sequence length="1728" mass="191416">MLEVVKLKNPFDKTKREIEQIEFVQGNVLTDYITDTEIEFVLNGNFVDAPNLSYPADGDQIIVMAHVGSGSLKSIIGMVASMWLMGFAGKIITGTAGGIFGGIAKGTLSAYLAAGAVMYVGGKIINAVVPNNTAKAASETSTSQTYGWSTPSIVTGEGGVVGMTYGECIPAPQVLERHVETINDKQYLNLLLCGGMGPIDAITDIKIGSTSIGNYTDVQMETRLGTNDQEPISFFTDTPLDQAVGLEVTEKGLVQTSDSNIATSLEVVVEFTSGLYFVNDDGSYGNETVEIGVFYRKTGDTAWLTGDSSVASSTIADATCYPSAPPQTWSITATGINSYSVTGSVSGRTADAVSGTPYDNGFIKFMPAIIRHNGFLRKQTYTIVVSSSAFIITAAQSSALRKSTRINGLEAGQYDVKLIMVSRKTGSRHCNICTWSMLTAISPGTYARPGKVLVGLRMLATNQLSSGIPDVTWRQIRNTVNVWNPETSKYETRSARNPIWAAYDVYHQCQYIKNINTGLMEYHVFGVDQSRLSACWDEWVDAAAYSDSQVTGSDKSTLENRFEFDFFYDTELKRYAAAQKAATVGHSVIMPRGNNIGIICDKPGNMVQVFGEGRTTMSSVSGKFSAIADRASSIDVIYSDSDNDFKNTQFQVRSSAWSTNNEADESPASLTLEGVKRKSQAYREGMYSLANNLLITQFIDLNTNIDALVCSYGDIVGYAHAVSQIGIVNGRILNATTNTVRFDKTVSVTADKNYQVILQLSDDTIVTKNIVPVGDRTTDTFTVATPFEAVPQQFDTYFFGETDKVVKKFRIVGITKEGDLNCKLSLAEYSEGVYSGDLNYPIVDYTPPDSNLVEVEKLQLSEENYRRKDGINVSLLHVNWNLTKNYADEFIIYVSQDGSKWDMISRTMDMSYTINSITPLRTYWVKVVVFASGLHSQGVIASLYVTGKDTPPSDVSGLVATIDPNDHTKVILDWAAVTDIDLKGYRIFVNNAPSSIFMSNHYVYTAVRTGLYIFAVYAVDNSGNQSNTAATVQLNVVVEPNDVTEFTVVQKDTDRSYAVMKWNAADHAAKYEIRIGSDIDWDTATVVAQLNATSFEYKMLTEGTKYFMIKAVSSNGYYSVHENTVIKSIVLRPDTPGNFKIMQNTLDRSSFVFSWDASPGLDIAGYNIYVNRVLIQQVKGLETNWSVKVSGTYLLSISAVTVAGWESGFSNITKTIMIEPYDVENFKGGQSITTRSTVHLLWDAPMSGDVNHYEIHEGSSWENSIVIAQYVTGISCDVSISEERTYNYWIKAISNAGYYSLYPANFQCIFDLNPAPVSDVVLTQDENDKSLININWTGIIEIDLLYYEIRYGWTWETAKTLVTTTNTNYQFRPDDTTGNVKVLIKAVNKAKFYSAEASGTLYALLEPQDVENFIVQQNGEYVELYWDKAYEHDVTGYEIREGYTFEYGAIIATNITGNSYKYKVAFEGWYHYHIKAVNRSNKYSVNATSVYIDIVDLPEKNIVQAFDEIETKDGTADNTEFAQSEINWQTIGGKWSDYPTLEFDEVGGLNVLRLLKQTDGTYPATGVYSCKQIDVGKIITANISIKFLSTVKYRGDTAAVVQMRTSLDGTNWTIWKDFLPSLFKFQYVETRVNFATSDPKQTPEVNTFKIYIDLPDVEKAGTVTVPVGGIRISYDREFYIDPVVTPYAIGEKIHVEITNRDKTGFHAQIYNLENIDVGGTMDWRARGY</sequence>
<feature type="domain" description="Fibronectin type-III" evidence="1">
    <location>
        <begin position="1407"/>
        <end position="1484"/>
    </location>
</feature>
<gene>
    <name evidence="2" type="ORF">SAMN05660742_111133</name>
</gene>
<evidence type="ECO:0000313" key="2">
    <source>
        <dbReference type="EMBL" id="SEJ60353.1"/>
    </source>
</evidence>
<dbReference type="Proteomes" id="UP000199662">
    <property type="component" value="Unassembled WGS sequence"/>
</dbReference>
<dbReference type="InterPro" id="IPR053171">
    <property type="entry name" value="Viral_Tip_Attach_Protein"/>
</dbReference>
<dbReference type="EMBL" id="FNZK01000011">
    <property type="protein sequence ID" value="SEJ60353.1"/>
    <property type="molecule type" value="Genomic_DNA"/>
</dbReference>
<keyword evidence="3" id="KW-1185">Reference proteome</keyword>
<organism evidence="2 3">
    <name type="scientific">Propionispira arboris</name>
    <dbReference type="NCBI Taxonomy" id="84035"/>
    <lineage>
        <taxon>Bacteria</taxon>
        <taxon>Bacillati</taxon>
        <taxon>Bacillota</taxon>
        <taxon>Negativicutes</taxon>
        <taxon>Selenomonadales</taxon>
        <taxon>Selenomonadaceae</taxon>
        <taxon>Propionispira</taxon>
    </lineage>
</organism>
<reference evidence="2 3" key="1">
    <citation type="submission" date="2016-10" db="EMBL/GenBank/DDBJ databases">
        <authorList>
            <person name="de Groot N.N."/>
        </authorList>
    </citation>
    <scope>NUCLEOTIDE SEQUENCE [LARGE SCALE GENOMIC DNA]</scope>
    <source>
        <strain evidence="2 3">DSM 2179</strain>
    </source>
</reference>
<evidence type="ECO:0000259" key="1">
    <source>
        <dbReference type="SMART" id="SM00060"/>
    </source>
</evidence>
<dbReference type="SMART" id="SM00060">
    <property type="entry name" value="FN3"/>
    <property type="match status" value="5"/>
</dbReference>
<accession>A0A1H7A3W8</accession>
<dbReference type="InterPro" id="IPR013783">
    <property type="entry name" value="Ig-like_fold"/>
</dbReference>
<dbReference type="RefSeq" id="WP_091831991.1">
    <property type="nucleotide sequence ID" value="NZ_FNZK01000011.1"/>
</dbReference>
<protein>
    <recommendedName>
        <fullName evidence="1">Fibronectin type-III domain-containing protein</fullName>
    </recommendedName>
</protein>
<name>A0A1H7A3W8_9FIRM</name>
<dbReference type="PANTHER" id="PTHR36251">
    <property type="entry name" value="FELS-1 PROPHAGE HOST SPECIFICITY PROTEIN-RELATED"/>
    <property type="match status" value="1"/>
</dbReference>
<dbReference type="InterPro" id="IPR003961">
    <property type="entry name" value="FN3_dom"/>
</dbReference>
<feature type="domain" description="Fibronectin type-III" evidence="1">
    <location>
        <begin position="1133"/>
        <end position="1206"/>
    </location>
</feature>
<dbReference type="InterPro" id="IPR036116">
    <property type="entry name" value="FN3_sf"/>
</dbReference>
<feature type="domain" description="Fibronectin type-III" evidence="1">
    <location>
        <begin position="1220"/>
        <end position="1300"/>
    </location>
</feature>
<dbReference type="Gene3D" id="2.60.40.10">
    <property type="entry name" value="Immunoglobulins"/>
    <property type="match status" value="5"/>
</dbReference>
<dbReference type="SUPFAM" id="SSF49265">
    <property type="entry name" value="Fibronectin type III"/>
    <property type="match status" value="2"/>
</dbReference>
<feature type="domain" description="Fibronectin type-III" evidence="1">
    <location>
        <begin position="1314"/>
        <end position="1394"/>
    </location>
</feature>
<dbReference type="PANTHER" id="PTHR36251:SF2">
    <property type="entry name" value="GIFSY-2 PROPHAGE HOST SPECIFICITY PROTEIN J, PHAGE LAMBDA"/>
    <property type="match status" value="1"/>
</dbReference>
<evidence type="ECO:0000313" key="3">
    <source>
        <dbReference type="Proteomes" id="UP000199662"/>
    </source>
</evidence>
<dbReference type="STRING" id="84035.SAMN05660742_111133"/>
<feature type="domain" description="Fibronectin type-III" evidence="1">
    <location>
        <begin position="952"/>
        <end position="1026"/>
    </location>
</feature>